<reference evidence="15 16" key="1">
    <citation type="submission" date="2019-07" db="EMBL/GenBank/DDBJ databases">
        <title>Genome assembly of two rare yeast pathogens: Diutina rugosa and Trichomonascus ciferrii.</title>
        <authorList>
            <person name="Mixao V."/>
            <person name="Saus E."/>
            <person name="Hansen A."/>
            <person name="Lass-Flor C."/>
            <person name="Gabaldon T."/>
        </authorList>
    </citation>
    <scope>NUCLEOTIDE SEQUENCE [LARGE SCALE GENOMIC DNA]</scope>
    <source>
        <strain evidence="15 16">CBS 613</strain>
    </source>
</reference>
<evidence type="ECO:0000256" key="5">
    <source>
        <dbReference type="ARBA" id="ARBA00012697"/>
    </source>
</evidence>
<dbReference type="InterPro" id="IPR011190">
    <property type="entry name" value="GlcNAc_Synth_fun"/>
</dbReference>
<name>A0A642UQ63_DIURU</name>
<keyword evidence="8 13" id="KW-0808">Transferase</keyword>
<dbReference type="RefSeq" id="XP_034012795.1">
    <property type="nucleotide sequence ID" value="XM_034155023.1"/>
</dbReference>
<dbReference type="PIRSF" id="PIRSF007892">
    <property type="entry name" value="NAGS_fungal"/>
    <property type="match status" value="1"/>
</dbReference>
<dbReference type="GO" id="GO:0006592">
    <property type="term" value="P:ornithine biosynthetic process"/>
    <property type="evidence" value="ECO:0007669"/>
    <property type="project" value="TreeGrafter"/>
</dbReference>
<gene>
    <name evidence="15" type="ORF">DIURU_002379</name>
</gene>
<keyword evidence="7 13" id="KW-0028">Amino-acid biosynthesis</keyword>
<comment type="caution">
    <text evidence="15">The sequence shown here is derived from an EMBL/GenBank/DDBJ whole genome shotgun (WGS) entry which is preliminary data.</text>
</comment>
<evidence type="ECO:0000256" key="13">
    <source>
        <dbReference type="PIRNR" id="PIRNR007892"/>
    </source>
</evidence>
<keyword evidence="16" id="KW-1185">Reference proteome</keyword>
<dbReference type="PANTHER" id="PTHR23342">
    <property type="entry name" value="N-ACETYLGLUTAMATE SYNTHASE"/>
    <property type="match status" value="1"/>
</dbReference>
<dbReference type="EC" id="2.3.1.1" evidence="5 13"/>
<dbReference type="Gene3D" id="3.40.630.30">
    <property type="match status" value="1"/>
</dbReference>
<comment type="similarity">
    <text evidence="4 13">Belongs to the acetyltransferase family.</text>
</comment>
<evidence type="ECO:0000256" key="9">
    <source>
        <dbReference type="ARBA" id="ARBA00022946"/>
    </source>
</evidence>
<dbReference type="EMBL" id="SWFT01000067">
    <property type="protein sequence ID" value="KAA8903493.1"/>
    <property type="molecule type" value="Genomic_DNA"/>
</dbReference>
<dbReference type="Proteomes" id="UP000449547">
    <property type="component" value="Unassembled WGS sequence"/>
</dbReference>
<dbReference type="GO" id="GO:0006526">
    <property type="term" value="P:L-arginine biosynthetic process"/>
    <property type="evidence" value="ECO:0007669"/>
    <property type="project" value="UniProtKB-UniPathway"/>
</dbReference>
<sequence>MNHIRPLTSQFVSNLKTHRLETDAKRNLILSILRSTTTKREARNYLNKYRYALEDTSDPHSLRNRDSQSQLFVNRFLEGAAKPFGTIRSGEYIDDTDQPIVVEKIPLRIALFRINYSQVPESCWKGIGETFRRLQQFGVSPVVVLDFDHLVREKLFKYNEQYILSQATKLVNRMAELNVNCRWIQCPDDESMSSLLVPLYQNAIPIVSPIFYNKSTSQMQIESCVDVLQSMISLLKPMNDLLSIEKLVFLDPQGGIPSIERNQTSHVFINLTQELTEIQSELYIGHLSPKVRDIHLRNLEAMNKLLKAANGDTTGIITTPEVMAVHDDTMNPIVYNVLTDRAVISSSLPPNSLRTPEISTSILKRGVSVEIWDASVLGREFTLNELFSKGLVDKQKLVDLLQDSFGKPLDIDNYFNRIDSSVATLVIVGDYDGLAIITWETPAQGGKKVAYLDKFAIAKRNQGLPGLADIIFKIIVQAHPEELLWRSRQNNPVNKWYFERCCGSVCPDDHWRLFFTGAIFGKKLRKNAADSIDIGEKVRQYSGICSAIKPSFLS</sequence>
<evidence type="ECO:0000259" key="14">
    <source>
        <dbReference type="PROSITE" id="PS51731"/>
    </source>
</evidence>
<dbReference type="GeneID" id="54781030"/>
<dbReference type="GO" id="GO:0005759">
    <property type="term" value="C:mitochondrial matrix"/>
    <property type="evidence" value="ECO:0007669"/>
    <property type="project" value="TreeGrafter"/>
</dbReference>
<dbReference type="OMA" id="NAMVRDC"/>
<dbReference type="UniPathway" id="UPA00068">
    <property type="reaction ID" value="UER00106"/>
</dbReference>
<dbReference type="Pfam" id="PF04768">
    <property type="entry name" value="NAT"/>
    <property type="match status" value="1"/>
</dbReference>
<dbReference type="OrthoDB" id="5585968at2759"/>
<evidence type="ECO:0000313" key="16">
    <source>
        <dbReference type="Proteomes" id="UP000449547"/>
    </source>
</evidence>
<protein>
    <recommendedName>
        <fullName evidence="6 13">Amino-acid acetyltransferase, mitochondrial</fullName>
        <ecNumber evidence="5 13">2.3.1.1</ecNumber>
    </recommendedName>
    <alternativeName>
        <fullName evidence="13">Glutamate N-acetyltransferase</fullName>
    </alternativeName>
    <alternativeName>
        <fullName evidence="13">N-acetylglutamate synthase</fullName>
    </alternativeName>
</protein>
<comment type="subcellular location">
    <subcellularLocation>
        <location evidence="2 13">Mitochondrion</location>
    </subcellularLocation>
</comment>
<evidence type="ECO:0000256" key="8">
    <source>
        <dbReference type="ARBA" id="ARBA00022679"/>
    </source>
</evidence>
<evidence type="ECO:0000256" key="11">
    <source>
        <dbReference type="ARBA" id="ARBA00023315"/>
    </source>
</evidence>
<dbReference type="PROSITE" id="PS51731">
    <property type="entry name" value="GNAT_NAGS"/>
    <property type="match status" value="1"/>
</dbReference>
<accession>A0A642UQ63</accession>
<keyword evidence="11 13" id="KW-0012">Acyltransferase</keyword>
<evidence type="ECO:0000256" key="7">
    <source>
        <dbReference type="ARBA" id="ARBA00022605"/>
    </source>
</evidence>
<evidence type="ECO:0000256" key="1">
    <source>
        <dbReference type="ARBA" id="ARBA00002294"/>
    </source>
</evidence>
<comment type="pathway">
    <text evidence="3 13">Amino-acid biosynthesis; L-arginine biosynthesis; N(2)-acetyl-L-ornithine from L-glutamate: step 1/4.</text>
</comment>
<dbReference type="GO" id="GO:0004042">
    <property type="term" value="F:L-glutamate N-acetyltransferase activity"/>
    <property type="evidence" value="ECO:0007669"/>
    <property type="project" value="InterPro"/>
</dbReference>
<dbReference type="PANTHER" id="PTHR23342:SF4">
    <property type="entry name" value="AMINO-ACID ACETYLTRANSFERASE, MITOCHONDRIAL"/>
    <property type="match status" value="1"/>
</dbReference>
<evidence type="ECO:0000256" key="10">
    <source>
        <dbReference type="ARBA" id="ARBA00023128"/>
    </source>
</evidence>
<proteinExistence type="inferred from homology"/>
<dbReference type="InterPro" id="IPR006855">
    <property type="entry name" value="Vertebrate-like_GNAT_dom"/>
</dbReference>
<feature type="domain" description="N-acetyltransferase" evidence="14">
    <location>
        <begin position="381"/>
        <end position="539"/>
    </location>
</feature>
<evidence type="ECO:0000256" key="3">
    <source>
        <dbReference type="ARBA" id="ARBA00004925"/>
    </source>
</evidence>
<organism evidence="15 16">
    <name type="scientific">Diutina rugosa</name>
    <name type="common">Yeast</name>
    <name type="synonym">Candida rugosa</name>
    <dbReference type="NCBI Taxonomy" id="5481"/>
    <lineage>
        <taxon>Eukaryota</taxon>
        <taxon>Fungi</taxon>
        <taxon>Dikarya</taxon>
        <taxon>Ascomycota</taxon>
        <taxon>Saccharomycotina</taxon>
        <taxon>Pichiomycetes</taxon>
        <taxon>Debaryomycetaceae</taxon>
        <taxon>Diutina</taxon>
    </lineage>
</organism>
<comment type="catalytic activity">
    <reaction evidence="12 13">
        <text>L-glutamate + acetyl-CoA = N-acetyl-L-glutamate + CoA + H(+)</text>
        <dbReference type="Rhea" id="RHEA:24292"/>
        <dbReference type="ChEBI" id="CHEBI:15378"/>
        <dbReference type="ChEBI" id="CHEBI:29985"/>
        <dbReference type="ChEBI" id="CHEBI:44337"/>
        <dbReference type="ChEBI" id="CHEBI:57287"/>
        <dbReference type="ChEBI" id="CHEBI:57288"/>
        <dbReference type="EC" id="2.3.1.1"/>
    </reaction>
</comment>
<evidence type="ECO:0000256" key="12">
    <source>
        <dbReference type="ARBA" id="ARBA00048372"/>
    </source>
</evidence>
<comment type="function">
    <text evidence="1 13">N-acetylglutamate synthase involved in arginine biosynthesis.</text>
</comment>
<keyword evidence="9" id="KW-0809">Transit peptide</keyword>
<keyword evidence="10 13" id="KW-0496">Mitochondrion</keyword>
<evidence type="ECO:0000313" key="15">
    <source>
        <dbReference type="EMBL" id="KAA8903493.1"/>
    </source>
</evidence>
<dbReference type="AlphaFoldDB" id="A0A642UQ63"/>
<evidence type="ECO:0000256" key="4">
    <source>
        <dbReference type="ARBA" id="ARBA00008694"/>
    </source>
</evidence>
<evidence type="ECO:0000256" key="6">
    <source>
        <dbReference type="ARBA" id="ARBA00018802"/>
    </source>
</evidence>
<evidence type="ECO:0000256" key="2">
    <source>
        <dbReference type="ARBA" id="ARBA00004173"/>
    </source>
</evidence>
<dbReference type="VEuPathDB" id="FungiDB:DIURU_002379"/>